<evidence type="ECO:0000256" key="6">
    <source>
        <dbReference type="ARBA" id="ARBA00023136"/>
    </source>
</evidence>
<comment type="subcellular location">
    <subcellularLocation>
        <location evidence="1">Cell outer membrane</location>
    </subcellularLocation>
</comment>
<evidence type="ECO:0000256" key="5">
    <source>
        <dbReference type="ARBA" id="ARBA00022692"/>
    </source>
</evidence>
<dbReference type="SUPFAM" id="SSF56954">
    <property type="entry name" value="Outer membrane efflux proteins (OEP)"/>
    <property type="match status" value="1"/>
</dbReference>
<sequence length="481" mass="53952">MKKSNMKSIFIACLLLIVVSGGYAQQKTWTLQECVTYALENNISVKQSELDLDQSEINKSDAFGNFLPTLNASGNHSWNIGLNQNITTGILENLTTQFTSLGLNSNVAIYRGLRNLNTFRRSNLAIIASQYQIDKMKDDISLSVANAYLQILFNREQLKVLRGQNQLTVENIAQTQKLIEAGVIPSGDILELEATDATQKQQIVSAQNNLFLSKISLAQLLQLKDYRNFDVETIDYNLINEEILNEDPSTIISRAKAEINDIKIAETNLELAEYDVKVAKGALLPTLSGFYSYSTRASYSDQVVGAELNSDDPSTIIGFVEDTNQNVVTPNYSSIIGGPDPIFDQFSRNDGHNFGLQISIPILNGFSAKNNISRNKVSLERSKYQLEQANLDLEATVYQAYNDAKNAKQAFEAATKTRDAREKAFGYVSDRYELGVINSFDFNQSKIQFENSQADVIRTKYDFIFKLKILEFYFGIPIRQI</sequence>
<comment type="similarity">
    <text evidence="2">Belongs to the outer membrane factor (OMF) (TC 1.B.17) family.</text>
</comment>
<evidence type="ECO:0000256" key="7">
    <source>
        <dbReference type="ARBA" id="ARBA00023237"/>
    </source>
</evidence>
<dbReference type="PANTHER" id="PTHR30026">
    <property type="entry name" value="OUTER MEMBRANE PROTEIN TOLC"/>
    <property type="match status" value="1"/>
</dbReference>
<dbReference type="Proteomes" id="UP001139286">
    <property type="component" value="Unassembled WGS sequence"/>
</dbReference>
<gene>
    <name evidence="9" type="ORF">LG651_00870</name>
</gene>
<dbReference type="GO" id="GO:0015288">
    <property type="term" value="F:porin activity"/>
    <property type="evidence" value="ECO:0007669"/>
    <property type="project" value="TreeGrafter"/>
</dbReference>
<accession>A0A9X1I3B3</accession>
<dbReference type="GO" id="GO:1990281">
    <property type="term" value="C:efflux pump complex"/>
    <property type="evidence" value="ECO:0007669"/>
    <property type="project" value="TreeGrafter"/>
</dbReference>
<keyword evidence="4" id="KW-1134">Transmembrane beta strand</keyword>
<dbReference type="GO" id="GO:0015562">
    <property type="term" value="F:efflux transmembrane transporter activity"/>
    <property type="evidence" value="ECO:0007669"/>
    <property type="project" value="InterPro"/>
</dbReference>
<evidence type="ECO:0000256" key="4">
    <source>
        <dbReference type="ARBA" id="ARBA00022452"/>
    </source>
</evidence>
<comment type="caution">
    <text evidence="9">The sequence shown here is derived from an EMBL/GenBank/DDBJ whole genome shotgun (WGS) entry which is preliminary data.</text>
</comment>
<organism evidence="9 10">
    <name type="scientific">Neotamlana sargassicola</name>
    <dbReference type="NCBI Taxonomy" id="2883125"/>
    <lineage>
        <taxon>Bacteria</taxon>
        <taxon>Pseudomonadati</taxon>
        <taxon>Bacteroidota</taxon>
        <taxon>Flavobacteriia</taxon>
        <taxon>Flavobacteriales</taxon>
        <taxon>Flavobacteriaceae</taxon>
        <taxon>Neotamlana</taxon>
    </lineage>
</organism>
<dbReference type="GO" id="GO:0009279">
    <property type="term" value="C:cell outer membrane"/>
    <property type="evidence" value="ECO:0007669"/>
    <property type="project" value="UniProtKB-SubCell"/>
</dbReference>
<dbReference type="Gene3D" id="1.20.1600.10">
    <property type="entry name" value="Outer membrane efflux proteins (OEP)"/>
    <property type="match status" value="1"/>
</dbReference>
<protein>
    <submittedName>
        <fullName evidence="9">TolC family protein</fullName>
    </submittedName>
</protein>
<dbReference type="Pfam" id="PF02321">
    <property type="entry name" value="OEP"/>
    <property type="match status" value="2"/>
</dbReference>
<keyword evidence="7" id="KW-0998">Cell outer membrane</keyword>
<dbReference type="RefSeq" id="WP_226694278.1">
    <property type="nucleotide sequence ID" value="NZ_JAJAPX010000001.1"/>
</dbReference>
<dbReference type="InterPro" id="IPR003423">
    <property type="entry name" value="OMP_efflux"/>
</dbReference>
<evidence type="ECO:0000256" key="2">
    <source>
        <dbReference type="ARBA" id="ARBA00007613"/>
    </source>
</evidence>
<proteinExistence type="inferred from homology"/>
<reference evidence="9" key="1">
    <citation type="submission" date="2021-10" db="EMBL/GenBank/DDBJ databases">
        <title>Tamlana sargassums sp. nov., and Tamlana laminarinivorans sp. nov., two new bacteria isolated from the brown alga.</title>
        <authorList>
            <person name="Li J."/>
        </authorList>
    </citation>
    <scope>NUCLEOTIDE SEQUENCE</scope>
    <source>
        <strain evidence="9">62-3</strain>
    </source>
</reference>
<dbReference type="PANTHER" id="PTHR30026:SF20">
    <property type="entry name" value="OUTER MEMBRANE PROTEIN TOLC"/>
    <property type="match status" value="1"/>
</dbReference>
<dbReference type="InterPro" id="IPR051906">
    <property type="entry name" value="TolC-like"/>
</dbReference>
<evidence type="ECO:0000313" key="9">
    <source>
        <dbReference type="EMBL" id="MCB4806783.1"/>
    </source>
</evidence>
<evidence type="ECO:0000313" key="10">
    <source>
        <dbReference type="Proteomes" id="UP001139286"/>
    </source>
</evidence>
<name>A0A9X1I3B3_9FLAO</name>
<feature type="chain" id="PRO_5040735509" evidence="8">
    <location>
        <begin position="25"/>
        <end position="481"/>
    </location>
</feature>
<evidence type="ECO:0000256" key="1">
    <source>
        <dbReference type="ARBA" id="ARBA00004442"/>
    </source>
</evidence>
<evidence type="ECO:0000256" key="3">
    <source>
        <dbReference type="ARBA" id="ARBA00022448"/>
    </source>
</evidence>
<feature type="signal peptide" evidence="8">
    <location>
        <begin position="1"/>
        <end position="24"/>
    </location>
</feature>
<dbReference type="EMBL" id="JAJAPX010000001">
    <property type="protein sequence ID" value="MCB4806783.1"/>
    <property type="molecule type" value="Genomic_DNA"/>
</dbReference>
<dbReference type="AlphaFoldDB" id="A0A9X1I3B3"/>
<keyword evidence="6" id="KW-0472">Membrane</keyword>
<keyword evidence="5" id="KW-0812">Transmembrane</keyword>
<evidence type="ECO:0000256" key="8">
    <source>
        <dbReference type="SAM" id="SignalP"/>
    </source>
</evidence>
<keyword evidence="10" id="KW-1185">Reference proteome</keyword>
<keyword evidence="8" id="KW-0732">Signal</keyword>
<keyword evidence="3" id="KW-0813">Transport</keyword>